<evidence type="ECO:0000256" key="1">
    <source>
        <dbReference type="SAM" id="Coils"/>
    </source>
</evidence>
<name>A0A4P9ZUN2_9FUNG</name>
<keyword evidence="1" id="KW-0175">Coiled coil</keyword>
<feature type="region of interest" description="Disordered" evidence="2">
    <location>
        <begin position="213"/>
        <end position="235"/>
    </location>
</feature>
<evidence type="ECO:0000313" key="3">
    <source>
        <dbReference type="EMBL" id="RKP37263.1"/>
    </source>
</evidence>
<feature type="compositionally biased region" description="Basic and acidic residues" evidence="2">
    <location>
        <begin position="1"/>
        <end position="13"/>
    </location>
</feature>
<feature type="coiled-coil region" evidence="1">
    <location>
        <begin position="140"/>
        <end position="201"/>
    </location>
</feature>
<gene>
    <name evidence="3" type="ORF">BJ085DRAFT_38360</name>
</gene>
<evidence type="ECO:0000313" key="4">
    <source>
        <dbReference type="Proteomes" id="UP000268162"/>
    </source>
</evidence>
<reference evidence="4" key="1">
    <citation type="journal article" date="2018" name="Nat. Microbiol.">
        <title>Leveraging single-cell genomics to expand the fungal tree of life.</title>
        <authorList>
            <person name="Ahrendt S.R."/>
            <person name="Quandt C.A."/>
            <person name="Ciobanu D."/>
            <person name="Clum A."/>
            <person name="Salamov A."/>
            <person name="Andreopoulos B."/>
            <person name="Cheng J.F."/>
            <person name="Woyke T."/>
            <person name="Pelin A."/>
            <person name="Henrissat B."/>
            <person name="Reynolds N.K."/>
            <person name="Benny G.L."/>
            <person name="Smith M.E."/>
            <person name="James T.Y."/>
            <person name="Grigoriev I.V."/>
        </authorList>
    </citation>
    <scope>NUCLEOTIDE SEQUENCE [LARGE SCALE GENOMIC DNA]</scope>
    <source>
        <strain evidence="4">RSA 468</strain>
    </source>
</reference>
<keyword evidence="4" id="KW-1185">Reference proteome</keyword>
<dbReference type="AlphaFoldDB" id="A0A4P9ZUN2"/>
<feature type="region of interest" description="Disordered" evidence="2">
    <location>
        <begin position="1"/>
        <end position="74"/>
    </location>
</feature>
<dbReference type="EMBL" id="ML002517">
    <property type="protein sequence ID" value="RKP37263.1"/>
    <property type="molecule type" value="Genomic_DNA"/>
</dbReference>
<protein>
    <submittedName>
        <fullName evidence="3">Uncharacterized protein</fullName>
    </submittedName>
</protein>
<accession>A0A4P9ZUN2</accession>
<evidence type="ECO:0000256" key="2">
    <source>
        <dbReference type="SAM" id="MobiDB-lite"/>
    </source>
</evidence>
<feature type="compositionally biased region" description="Polar residues" evidence="2">
    <location>
        <begin position="222"/>
        <end position="232"/>
    </location>
</feature>
<organism evidence="3 4">
    <name type="scientific">Dimargaris cristalligena</name>
    <dbReference type="NCBI Taxonomy" id="215637"/>
    <lineage>
        <taxon>Eukaryota</taxon>
        <taxon>Fungi</taxon>
        <taxon>Fungi incertae sedis</taxon>
        <taxon>Zoopagomycota</taxon>
        <taxon>Kickxellomycotina</taxon>
        <taxon>Dimargaritomycetes</taxon>
        <taxon>Dimargaritales</taxon>
        <taxon>Dimargaritaceae</taxon>
        <taxon>Dimargaris</taxon>
    </lineage>
</organism>
<proteinExistence type="predicted"/>
<feature type="compositionally biased region" description="Polar residues" evidence="2">
    <location>
        <begin position="26"/>
        <end position="46"/>
    </location>
</feature>
<sequence length="263" mass="29523">MDDKLKLWRESKGVGRPTAIPVSKTARPTATLQSKNLPSHPTTMQKTFLGKPQDKSLDSQRNSTRKSNDYSATTIQHQQARIQELEAELQRMTSTMVPQADLDDLVNQNLALATELEETNSLLRECQEVLEAHADAAPDNADLQTLIAEQAQTIERLEAHILEASFRPDLSLTIPNRKRSYEELQSALDEVIDENERLHKRISILEPLVLANQQDQAEPRSTPANIPPNGQRNIGELKRRLHEIKVQSGLLLQPHGPQVPGPR</sequence>
<dbReference type="Proteomes" id="UP000268162">
    <property type="component" value="Unassembled WGS sequence"/>
</dbReference>